<keyword evidence="12" id="KW-1185">Reference proteome</keyword>
<keyword evidence="3" id="KW-1003">Cell membrane</keyword>
<dbReference type="RefSeq" id="WP_086285083.1">
    <property type="nucleotide sequence ID" value="NZ_NGMO01000003.1"/>
</dbReference>
<dbReference type="InterPro" id="IPR007210">
    <property type="entry name" value="ABC_Gly_betaine_transp_sub-bd"/>
</dbReference>
<feature type="transmembrane region" description="Helical" evidence="9">
    <location>
        <begin position="297"/>
        <end position="316"/>
    </location>
</feature>
<dbReference type="Gene3D" id="3.40.190.10">
    <property type="entry name" value="Periplasmic binding protein-like II"/>
    <property type="match status" value="1"/>
</dbReference>
<evidence type="ECO:0000256" key="1">
    <source>
        <dbReference type="ARBA" id="ARBA00004141"/>
    </source>
</evidence>
<reference evidence="11 12" key="1">
    <citation type="submission" date="2017-05" db="EMBL/GenBank/DDBJ databases">
        <title>The Genome Sequence of Enterococcus sp. 10A9_DIV0425.</title>
        <authorList>
            <consortium name="The Broad Institute Genomics Platform"/>
            <consortium name="The Broad Institute Genomic Center for Infectious Diseases"/>
            <person name="Earl A."/>
            <person name="Manson A."/>
            <person name="Schwartman J."/>
            <person name="Gilmore M."/>
            <person name="Abouelleil A."/>
            <person name="Cao P."/>
            <person name="Chapman S."/>
            <person name="Cusick C."/>
            <person name="Shea T."/>
            <person name="Young S."/>
            <person name="Neafsey D."/>
            <person name="Nusbaum C."/>
            <person name="Birren B."/>
        </authorList>
    </citation>
    <scope>NUCLEOTIDE SEQUENCE [LARGE SCALE GENOMIC DNA]</scope>
    <source>
        <strain evidence="11 12">10A9_DIV0425</strain>
    </source>
</reference>
<dbReference type="CDD" id="cd13639">
    <property type="entry name" value="PBP2_OpuAC_like"/>
    <property type="match status" value="1"/>
</dbReference>
<evidence type="ECO:0000256" key="8">
    <source>
        <dbReference type="ARBA" id="ARBA00035652"/>
    </source>
</evidence>
<gene>
    <name evidence="11" type="ORF">A5844_002026</name>
</gene>
<organism evidence="11 12">
    <name type="scientific">Candidatus Enterococcus wittei</name>
    <dbReference type="NCBI Taxonomy" id="1987383"/>
    <lineage>
        <taxon>Bacteria</taxon>
        <taxon>Bacillati</taxon>
        <taxon>Bacillota</taxon>
        <taxon>Bacilli</taxon>
        <taxon>Lactobacillales</taxon>
        <taxon>Enterococcaceae</taxon>
        <taxon>Enterococcus</taxon>
    </lineage>
</organism>
<name>A0A242JYD1_9ENTE</name>
<keyword evidence="4 9" id="KW-0812">Transmembrane</keyword>
<dbReference type="GO" id="GO:0005275">
    <property type="term" value="F:amine transmembrane transporter activity"/>
    <property type="evidence" value="ECO:0007669"/>
    <property type="project" value="TreeGrafter"/>
</dbReference>
<evidence type="ECO:0000256" key="7">
    <source>
        <dbReference type="ARBA" id="ARBA00035642"/>
    </source>
</evidence>
<comment type="caution">
    <text evidence="11">The sequence shown here is derived from an EMBL/GenBank/DDBJ whole genome shotgun (WGS) entry which is preliminary data.</text>
</comment>
<dbReference type="Pfam" id="PF04069">
    <property type="entry name" value="OpuAC"/>
    <property type="match status" value="1"/>
</dbReference>
<dbReference type="GO" id="GO:0031460">
    <property type="term" value="P:glycine betaine transport"/>
    <property type="evidence" value="ECO:0007669"/>
    <property type="project" value="TreeGrafter"/>
</dbReference>
<comment type="similarity">
    <text evidence="9">Belongs to the binding-protein-dependent transport system permease family.</text>
</comment>
<evidence type="ECO:0000313" key="11">
    <source>
        <dbReference type="EMBL" id="OTP10326.1"/>
    </source>
</evidence>
<evidence type="ECO:0000256" key="9">
    <source>
        <dbReference type="RuleBase" id="RU363032"/>
    </source>
</evidence>
<dbReference type="SUPFAM" id="SSF53850">
    <property type="entry name" value="Periplasmic binding protein-like II"/>
    <property type="match status" value="1"/>
</dbReference>
<feature type="transmembrane region" description="Helical" evidence="9">
    <location>
        <begin position="97"/>
        <end position="120"/>
    </location>
</feature>
<feature type="transmembrane region" description="Helical" evidence="9">
    <location>
        <begin position="47"/>
        <end position="67"/>
    </location>
</feature>
<dbReference type="GO" id="GO:0043190">
    <property type="term" value="C:ATP-binding cassette (ABC) transporter complex"/>
    <property type="evidence" value="ECO:0007669"/>
    <property type="project" value="InterPro"/>
</dbReference>
<feature type="transmembrane region" description="Helical" evidence="9">
    <location>
        <begin position="252"/>
        <end position="269"/>
    </location>
</feature>
<feature type="domain" description="ABC transmembrane type-1" evidence="10">
    <location>
        <begin position="94"/>
        <end position="273"/>
    </location>
</feature>
<dbReference type="PANTHER" id="PTHR47737">
    <property type="entry name" value="GLYCINE BETAINE/PROLINE BETAINE TRANSPORT SYSTEM PERMEASE PROTEIN PROW"/>
    <property type="match status" value="1"/>
</dbReference>
<dbReference type="Pfam" id="PF00528">
    <property type="entry name" value="BPD_transp_1"/>
    <property type="match status" value="1"/>
</dbReference>
<dbReference type="SUPFAM" id="SSF161098">
    <property type="entry name" value="MetI-like"/>
    <property type="match status" value="1"/>
</dbReference>
<dbReference type="STRING" id="1987383.A5844_002026"/>
<keyword evidence="5 9" id="KW-1133">Transmembrane helix</keyword>
<evidence type="ECO:0000256" key="2">
    <source>
        <dbReference type="ARBA" id="ARBA00022448"/>
    </source>
</evidence>
<feature type="transmembrane region" description="Helical" evidence="9">
    <location>
        <begin position="74"/>
        <end position="91"/>
    </location>
</feature>
<dbReference type="GO" id="GO:0015226">
    <property type="term" value="F:carnitine transmembrane transporter activity"/>
    <property type="evidence" value="ECO:0007669"/>
    <property type="project" value="TreeGrafter"/>
</dbReference>
<dbReference type="Proteomes" id="UP000194933">
    <property type="component" value="Unassembled WGS sequence"/>
</dbReference>
<accession>A0A242JYD1</accession>
<protein>
    <submittedName>
        <fullName evidence="11">Glycine betaine ABC transporter substrate-binding protein</fullName>
    </submittedName>
</protein>
<evidence type="ECO:0000259" key="10">
    <source>
        <dbReference type="PROSITE" id="PS50928"/>
    </source>
</evidence>
<dbReference type="EMBL" id="NGMO01000003">
    <property type="protein sequence ID" value="OTP10326.1"/>
    <property type="molecule type" value="Genomic_DNA"/>
</dbReference>
<comment type="similarity">
    <text evidence="7">In the C-terminal section; belongs to the OsmX family.</text>
</comment>
<feature type="transmembrane region" description="Helical" evidence="9">
    <location>
        <begin position="221"/>
        <end position="240"/>
    </location>
</feature>
<keyword evidence="2 9" id="KW-0813">Transport</keyword>
<dbReference type="CDD" id="cd06261">
    <property type="entry name" value="TM_PBP2"/>
    <property type="match status" value="1"/>
</dbReference>
<feature type="transmembrane region" description="Helical" evidence="9">
    <location>
        <begin position="141"/>
        <end position="168"/>
    </location>
</feature>
<comment type="similarity">
    <text evidence="8">In the N-terminal section; belongs to the binding-protein-dependent transport system permease family.</text>
</comment>
<comment type="subcellular location">
    <subcellularLocation>
        <location evidence="9">Cell membrane</location>
        <topology evidence="9">Multi-pass membrane protein</topology>
    </subcellularLocation>
    <subcellularLocation>
        <location evidence="1">Membrane</location>
        <topology evidence="1">Multi-pass membrane protein</topology>
    </subcellularLocation>
</comment>
<dbReference type="GO" id="GO:0015871">
    <property type="term" value="P:choline transport"/>
    <property type="evidence" value="ECO:0007669"/>
    <property type="project" value="TreeGrafter"/>
</dbReference>
<keyword evidence="6 9" id="KW-0472">Membrane</keyword>
<dbReference type="PANTHER" id="PTHR47737:SF1">
    <property type="entry name" value="GLYCINE BETAINE_PROLINE BETAINE TRANSPORT SYSTEM PERMEASE PROTEIN PROW"/>
    <property type="match status" value="1"/>
</dbReference>
<evidence type="ECO:0000256" key="4">
    <source>
        <dbReference type="ARBA" id="ARBA00022692"/>
    </source>
</evidence>
<dbReference type="AlphaFoldDB" id="A0A242JYD1"/>
<dbReference type="Gene3D" id="3.40.190.100">
    <property type="entry name" value="Glycine betaine-binding periplasmic protein, domain 2"/>
    <property type="match status" value="1"/>
</dbReference>
<dbReference type="InterPro" id="IPR000515">
    <property type="entry name" value="MetI-like"/>
</dbReference>
<dbReference type="InterPro" id="IPR035906">
    <property type="entry name" value="MetI-like_sf"/>
</dbReference>
<evidence type="ECO:0000256" key="5">
    <source>
        <dbReference type="ARBA" id="ARBA00022989"/>
    </source>
</evidence>
<evidence type="ECO:0000256" key="6">
    <source>
        <dbReference type="ARBA" id="ARBA00023136"/>
    </source>
</evidence>
<dbReference type="PROSITE" id="PS50928">
    <property type="entry name" value="ABC_TM1"/>
    <property type="match status" value="1"/>
</dbReference>
<dbReference type="Gene3D" id="1.10.3720.10">
    <property type="entry name" value="MetI-like"/>
    <property type="match status" value="1"/>
</dbReference>
<evidence type="ECO:0000313" key="12">
    <source>
        <dbReference type="Proteomes" id="UP000194933"/>
    </source>
</evidence>
<evidence type="ECO:0000256" key="3">
    <source>
        <dbReference type="ARBA" id="ARBA00022475"/>
    </source>
</evidence>
<proteinExistence type="inferred from homology"/>
<sequence length="575" mass="62712">MNNLLNYQLPVADWVENITDWFTNTFAGLFSFLQTIGQAVMSGITNLLLIIPAPIFILLLTIVAFFVSKKRPGLTIFTLIGLWFIYNQGLWTDLMSTVTLVLLSSLISIIIGVPLGILMAKSDKAQGIIKPILDFMQTMPGFVYLIPAVAFFGIGMVPGVFASVIFALPPTVRFTNLGIRQVPKELVEASDSFGSTGWQKLMKLELPLAKSTIMAGINQTTMLSLSMVVIASMIGAPGLGRGVLSALQRAQVGNGFVNGVALVILAIIIDRFTQHLNQPKIQKVGVPAKQKNRKRQGIMIGAAVVILLGAIGLGSLSTAKETKKVNLSYVEWDTEVASTNVVAEVLKEMGYDVTITPLDNSIMWESVSKGESDGMVSAWLPNTHGSQYAQYKNKVDDLGANLTGAKVGLAVPTYMDVDSIADLTDQAGKKITGIEPGAGVVNAAENTLEQYDNLADWTVETSSSGAMTVALGQAIKKQEPIVITGWTPHWMFAKYDLKYLEDPKHAMGDAEEIHTIARPGLKEDQPEVYEVLDHFSWSEKDMEEVMLEINNGKDPQQAAKDWISKNQETVESWKK</sequence>
<dbReference type="FunFam" id="1.10.3720.10:FF:000001">
    <property type="entry name" value="Glycine betaine ABC transporter, permease"/>
    <property type="match status" value="1"/>
</dbReference>